<dbReference type="RefSeq" id="WP_023509474.1">
    <property type="nucleotide sequence ID" value="NZ_AWTC01000004.1"/>
</dbReference>
<evidence type="ECO:0000313" key="8">
    <source>
        <dbReference type="Proteomes" id="UP000018296"/>
    </source>
</evidence>
<evidence type="ECO:0000256" key="2">
    <source>
        <dbReference type="ARBA" id="ARBA00022475"/>
    </source>
</evidence>
<reference evidence="7 8" key="1">
    <citation type="journal article" date="2013" name="Genome Announc.">
        <title>Genome Sequence of Sporolactobacillus laevolacticus DSM442, an Efficient Polymer-Grade D-Lactate Producer from Agricultural Waste Cottonseed as a Nitrogen Source.</title>
        <authorList>
            <person name="Wang H."/>
            <person name="Wang L."/>
            <person name="Ju J."/>
            <person name="Yu B."/>
            <person name="Ma Y."/>
        </authorList>
    </citation>
    <scope>NUCLEOTIDE SEQUENCE [LARGE SCALE GENOMIC DNA]</scope>
    <source>
        <strain evidence="7 8">DSM 442</strain>
    </source>
</reference>
<dbReference type="InterPro" id="IPR002797">
    <property type="entry name" value="Polysacc_synth"/>
</dbReference>
<dbReference type="STRING" id="1395513.P343_05890"/>
<dbReference type="Proteomes" id="UP000018296">
    <property type="component" value="Unassembled WGS sequence"/>
</dbReference>
<evidence type="ECO:0000256" key="5">
    <source>
        <dbReference type="ARBA" id="ARBA00023136"/>
    </source>
</evidence>
<feature type="transmembrane region" description="Helical" evidence="6">
    <location>
        <begin position="298"/>
        <end position="321"/>
    </location>
</feature>
<feature type="transmembrane region" description="Helical" evidence="6">
    <location>
        <begin position="219"/>
        <end position="243"/>
    </location>
</feature>
<dbReference type="AlphaFoldDB" id="V6IZ90"/>
<dbReference type="EMBL" id="AWTC01000004">
    <property type="protein sequence ID" value="EST12765.1"/>
    <property type="molecule type" value="Genomic_DNA"/>
</dbReference>
<feature type="transmembrane region" description="Helical" evidence="6">
    <location>
        <begin position="360"/>
        <end position="380"/>
    </location>
</feature>
<feature type="transmembrane region" description="Helical" evidence="6">
    <location>
        <begin position="46"/>
        <end position="68"/>
    </location>
</feature>
<keyword evidence="8" id="KW-1185">Reference proteome</keyword>
<keyword evidence="2" id="KW-1003">Cell membrane</keyword>
<dbReference type="Pfam" id="PF01943">
    <property type="entry name" value="Polysacc_synt"/>
    <property type="match status" value="1"/>
</dbReference>
<feature type="transmembrane region" description="Helical" evidence="6">
    <location>
        <begin position="148"/>
        <end position="169"/>
    </location>
</feature>
<evidence type="ECO:0000256" key="6">
    <source>
        <dbReference type="SAM" id="Phobius"/>
    </source>
</evidence>
<keyword evidence="4 6" id="KW-1133">Transmembrane helix</keyword>
<dbReference type="GO" id="GO:0005886">
    <property type="term" value="C:plasma membrane"/>
    <property type="evidence" value="ECO:0007669"/>
    <property type="project" value="UniProtKB-SubCell"/>
</dbReference>
<evidence type="ECO:0008006" key="9">
    <source>
        <dbReference type="Google" id="ProtNLM"/>
    </source>
</evidence>
<evidence type="ECO:0000313" key="7">
    <source>
        <dbReference type="EMBL" id="EST12765.1"/>
    </source>
</evidence>
<organism evidence="7 8">
    <name type="scientific">Sporolactobacillus laevolacticus DSM 442</name>
    <dbReference type="NCBI Taxonomy" id="1395513"/>
    <lineage>
        <taxon>Bacteria</taxon>
        <taxon>Bacillati</taxon>
        <taxon>Bacillota</taxon>
        <taxon>Bacilli</taxon>
        <taxon>Bacillales</taxon>
        <taxon>Sporolactobacillaceae</taxon>
        <taxon>Sporolactobacillus</taxon>
    </lineage>
</organism>
<feature type="transmembrane region" description="Helical" evidence="6">
    <location>
        <begin position="327"/>
        <end position="348"/>
    </location>
</feature>
<sequence length="478" mass="54750">MKLANKSHSFIYNLFYAFAAQAISLFVSFLMSLIVPKLLGITEFGYWQLFIFYSGYVGFFHFGLNDGVYLKYGGNSYKDLDNKLLGSQFWASMLLQTVIAVGVIMYAFIYTNNDARIFVLISAAVCLILVNASGFIGYIFQAVNLTRIYSLSVIIDKVFFIAAVFILLFIRETDFRPFVLLYLLSKFASLIYCIYKGKEIIFVHIQNLKTTFVEISKNIAIGINLMAANIASMLILGAGQLFIDQRWGINAFGKISFSLSLTNLFLVFLAQFSMVLFPALRQSGSDNLNHLYQKIRSNFALIFLAIPLFYFPMTYVLILWLPQYLESLRYMIFLLPLCIFEGKMQVLCNTYLKVLRKERVLLGVNLIAMLISFALIWISVYVIQSIVAVVVSMVFSVIVRSIIAENYLSKLMNISTLKFLVQEISLSLIFMVATWFLPSFMAFIIYLLAYIVYLFINKSLIKEFGSTLSRKIRIRKQH</sequence>
<gene>
    <name evidence="7" type="ORF">P343_05890</name>
</gene>
<feature type="transmembrane region" description="Helical" evidence="6">
    <location>
        <begin position="115"/>
        <end position="136"/>
    </location>
</feature>
<feature type="transmembrane region" description="Helical" evidence="6">
    <location>
        <begin position="420"/>
        <end position="437"/>
    </location>
</feature>
<comment type="caution">
    <text evidence="7">The sequence shown here is derived from an EMBL/GenBank/DDBJ whole genome shotgun (WGS) entry which is preliminary data.</text>
</comment>
<keyword evidence="5 6" id="KW-0472">Membrane</keyword>
<feature type="transmembrane region" description="Helical" evidence="6">
    <location>
        <begin position="175"/>
        <end position="195"/>
    </location>
</feature>
<dbReference type="PANTHER" id="PTHR30250">
    <property type="entry name" value="PST FAMILY PREDICTED COLANIC ACID TRANSPORTER"/>
    <property type="match status" value="1"/>
</dbReference>
<feature type="transmembrane region" description="Helical" evidence="6">
    <location>
        <begin position="255"/>
        <end position="277"/>
    </location>
</feature>
<comment type="subcellular location">
    <subcellularLocation>
        <location evidence="1">Cell membrane</location>
        <topology evidence="1">Multi-pass membrane protein</topology>
    </subcellularLocation>
</comment>
<evidence type="ECO:0000256" key="1">
    <source>
        <dbReference type="ARBA" id="ARBA00004651"/>
    </source>
</evidence>
<protein>
    <recommendedName>
        <fullName evidence="9">Polysaccharide transporter</fullName>
    </recommendedName>
</protein>
<evidence type="ECO:0000256" key="3">
    <source>
        <dbReference type="ARBA" id="ARBA00022692"/>
    </source>
</evidence>
<evidence type="ECO:0000256" key="4">
    <source>
        <dbReference type="ARBA" id="ARBA00022989"/>
    </source>
</evidence>
<dbReference type="PATRIC" id="fig|1395513.3.peg.1203"/>
<dbReference type="eggNOG" id="COG2244">
    <property type="taxonomic scope" value="Bacteria"/>
</dbReference>
<name>V6IZ90_9BACL</name>
<feature type="transmembrane region" description="Helical" evidence="6">
    <location>
        <begin position="12"/>
        <end position="34"/>
    </location>
</feature>
<proteinExistence type="predicted"/>
<dbReference type="InterPro" id="IPR050833">
    <property type="entry name" value="Poly_Biosynth_Transport"/>
</dbReference>
<feature type="transmembrane region" description="Helical" evidence="6">
    <location>
        <begin position="443"/>
        <end position="461"/>
    </location>
</feature>
<dbReference type="PANTHER" id="PTHR30250:SF11">
    <property type="entry name" value="O-ANTIGEN TRANSPORTER-RELATED"/>
    <property type="match status" value="1"/>
</dbReference>
<keyword evidence="3 6" id="KW-0812">Transmembrane</keyword>
<feature type="transmembrane region" description="Helical" evidence="6">
    <location>
        <begin position="89"/>
        <end position="109"/>
    </location>
</feature>
<feature type="transmembrane region" description="Helical" evidence="6">
    <location>
        <begin position="386"/>
        <end position="408"/>
    </location>
</feature>
<accession>V6IZ90</accession>